<dbReference type="InterPro" id="IPR017937">
    <property type="entry name" value="Thioredoxin_CS"/>
</dbReference>
<dbReference type="InterPro" id="IPR036249">
    <property type="entry name" value="Thioredoxin-like_sf"/>
</dbReference>
<keyword evidence="2" id="KW-0732">Signal</keyword>
<evidence type="ECO:0000256" key="1">
    <source>
        <dbReference type="ARBA" id="ARBA00023157"/>
    </source>
</evidence>
<dbReference type="InterPro" id="IPR000866">
    <property type="entry name" value="AhpC/TSA"/>
</dbReference>
<dbReference type="PROSITE" id="PS00194">
    <property type="entry name" value="THIOREDOXIN_1"/>
    <property type="match status" value="1"/>
</dbReference>
<comment type="caution">
    <text evidence="4">The sequence shown here is derived from an EMBL/GenBank/DDBJ whole genome shotgun (WGS) entry which is preliminary data.</text>
</comment>
<gene>
    <name evidence="4" type="ORF">WAK64_12690</name>
</gene>
<organism evidence="4 5">
    <name type="scientific">Bacillus spongiae</name>
    <dbReference type="NCBI Taxonomy" id="2683610"/>
    <lineage>
        <taxon>Bacteria</taxon>
        <taxon>Bacillati</taxon>
        <taxon>Bacillota</taxon>
        <taxon>Bacilli</taxon>
        <taxon>Bacillales</taxon>
        <taxon>Bacillaceae</taxon>
        <taxon>Bacillus</taxon>
    </lineage>
</organism>
<accession>A0ABU8HFT5</accession>
<feature type="signal peptide" evidence="2">
    <location>
        <begin position="1"/>
        <end position="24"/>
    </location>
</feature>
<protein>
    <submittedName>
        <fullName evidence="4">TlpA disulfide reductase family protein</fullName>
    </submittedName>
</protein>
<dbReference type="EMBL" id="JBBAXC010000010">
    <property type="protein sequence ID" value="MEI5907913.1"/>
    <property type="molecule type" value="Genomic_DNA"/>
</dbReference>
<dbReference type="Gene3D" id="3.40.30.10">
    <property type="entry name" value="Glutaredoxin"/>
    <property type="match status" value="1"/>
</dbReference>
<dbReference type="CDD" id="cd02966">
    <property type="entry name" value="TlpA_like_family"/>
    <property type="match status" value="1"/>
</dbReference>
<name>A0ABU8HFT5_9BACI</name>
<dbReference type="PROSITE" id="PS51352">
    <property type="entry name" value="THIOREDOXIN_2"/>
    <property type="match status" value="1"/>
</dbReference>
<evidence type="ECO:0000313" key="4">
    <source>
        <dbReference type="EMBL" id="MEI5907913.1"/>
    </source>
</evidence>
<evidence type="ECO:0000259" key="3">
    <source>
        <dbReference type="PROSITE" id="PS51352"/>
    </source>
</evidence>
<dbReference type="InterPro" id="IPR013766">
    <property type="entry name" value="Thioredoxin_domain"/>
</dbReference>
<evidence type="ECO:0000313" key="5">
    <source>
        <dbReference type="Proteomes" id="UP001312865"/>
    </source>
</evidence>
<dbReference type="Proteomes" id="UP001312865">
    <property type="component" value="Unassembled WGS sequence"/>
</dbReference>
<reference evidence="4 5" key="1">
    <citation type="journal article" date="2018" name="J. Microbiol.">
        <title>Bacillus spongiae sp. nov., isolated from sponge of Jeju Island.</title>
        <authorList>
            <person name="Lee G.E."/>
            <person name="Im W.T."/>
            <person name="Park J.S."/>
        </authorList>
    </citation>
    <scope>NUCLEOTIDE SEQUENCE [LARGE SCALE GENOMIC DNA]</scope>
    <source>
        <strain evidence="4 5">135PIL107-10</strain>
    </source>
</reference>
<dbReference type="SUPFAM" id="SSF52833">
    <property type="entry name" value="Thioredoxin-like"/>
    <property type="match status" value="1"/>
</dbReference>
<evidence type="ECO:0000256" key="2">
    <source>
        <dbReference type="SAM" id="SignalP"/>
    </source>
</evidence>
<dbReference type="PANTHER" id="PTHR42852">
    <property type="entry name" value="THIOL:DISULFIDE INTERCHANGE PROTEIN DSBE"/>
    <property type="match status" value="1"/>
</dbReference>
<dbReference type="Pfam" id="PF00578">
    <property type="entry name" value="AhpC-TSA"/>
    <property type="match status" value="1"/>
</dbReference>
<dbReference type="InterPro" id="IPR050553">
    <property type="entry name" value="Thioredoxin_ResA/DsbE_sf"/>
</dbReference>
<feature type="domain" description="Thioredoxin" evidence="3">
    <location>
        <begin position="44"/>
        <end position="177"/>
    </location>
</feature>
<keyword evidence="1" id="KW-1015">Disulfide bond</keyword>
<dbReference type="RefSeq" id="WP_336587358.1">
    <property type="nucleotide sequence ID" value="NZ_JBBAXC010000010.1"/>
</dbReference>
<dbReference type="PANTHER" id="PTHR42852:SF13">
    <property type="entry name" value="PROTEIN DIPZ"/>
    <property type="match status" value="1"/>
</dbReference>
<proteinExistence type="predicted"/>
<sequence length="177" mass="20014">MKNKAIGFLLLSVILFIFSQELFANDKSEKANSIFENKETEETKETEKNQQGIQLYNLDGELISLNDYVGKKVILNFWATWCPPCKEELPALQGFYDSNPNVELLTINIDPENDVKAFADKYKLTFPILLDEDHLVEGGFGVLSIPTTILVNERGEIVENKVGPVDLETLTEWSTNP</sequence>
<feature type="chain" id="PRO_5047142167" evidence="2">
    <location>
        <begin position="25"/>
        <end position="177"/>
    </location>
</feature>
<keyword evidence="5" id="KW-1185">Reference proteome</keyword>